<reference evidence="2 3" key="1">
    <citation type="journal article" date="2011" name="J. Bacteriol.">
        <title>Complete genome sequence and updated annotation of Desulfovibrio alaskensis G20.</title>
        <authorList>
            <person name="Hauser L.J."/>
            <person name="Land M.L."/>
            <person name="Brown S.D."/>
            <person name="Larimer F."/>
            <person name="Keller K.L."/>
            <person name="Rapp-Giles B.J."/>
            <person name="Price M.N."/>
            <person name="Lin M."/>
            <person name="Bruce D.C."/>
            <person name="Detter J.C."/>
            <person name="Tapia R."/>
            <person name="Han C.S."/>
            <person name="Goodwin L.A."/>
            <person name="Cheng J.F."/>
            <person name="Pitluck S."/>
            <person name="Copeland A."/>
            <person name="Lucas S."/>
            <person name="Nolan M."/>
            <person name="Lapidus A.L."/>
            <person name="Palumbo A.V."/>
            <person name="Wall J.D."/>
        </authorList>
    </citation>
    <scope>NUCLEOTIDE SEQUENCE [LARGE SCALE GENOMIC DNA]</scope>
    <source>
        <strain evidence="3">ATCC BAA 1058 / DSM 17464 / G20</strain>
    </source>
</reference>
<proteinExistence type="predicted"/>
<feature type="domain" description="Damage-control phosphatase ARMT1-like metal-binding" evidence="1">
    <location>
        <begin position="143"/>
        <end position="377"/>
    </location>
</feature>
<protein>
    <recommendedName>
        <fullName evidence="1">Damage-control phosphatase ARMT1-like metal-binding domain-containing protein</fullName>
    </recommendedName>
</protein>
<evidence type="ECO:0000313" key="3">
    <source>
        <dbReference type="Proteomes" id="UP000002710"/>
    </source>
</evidence>
<dbReference type="Pfam" id="PF01937">
    <property type="entry name" value="ARMT1-like_dom"/>
    <property type="match status" value="1"/>
</dbReference>
<name>Q30Y33_OLEA2</name>
<keyword evidence="3" id="KW-1185">Reference proteome</keyword>
<evidence type="ECO:0000259" key="1">
    <source>
        <dbReference type="Pfam" id="PF01937"/>
    </source>
</evidence>
<dbReference type="AlphaFoldDB" id="Q30Y33"/>
<dbReference type="STRING" id="207559.Dde_2617"/>
<dbReference type="RefSeq" id="WP_011368450.1">
    <property type="nucleotide sequence ID" value="NC_007519.1"/>
</dbReference>
<evidence type="ECO:0000313" key="2">
    <source>
        <dbReference type="EMBL" id="ABB39413.1"/>
    </source>
</evidence>
<organism evidence="2 3">
    <name type="scientific">Oleidesulfovibrio alaskensis (strain ATCC BAA-1058 / DSM 17464 / G20)</name>
    <name type="common">Desulfovibrio alaskensis</name>
    <dbReference type="NCBI Taxonomy" id="207559"/>
    <lineage>
        <taxon>Bacteria</taxon>
        <taxon>Pseudomonadati</taxon>
        <taxon>Thermodesulfobacteriota</taxon>
        <taxon>Desulfovibrionia</taxon>
        <taxon>Desulfovibrionales</taxon>
        <taxon>Desulfovibrionaceae</taxon>
        <taxon>Oleidesulfovibrio</taxon>
    </lineage>
</organism>
<dbReference type="KEGG" id="dde:Dde_2617"/>
<dbReference type="eggNOG" id="COG1578">
    <property type="taxonomic scope" value="Bacteria"/>
</dbReference>
<gene>
    <name evidence="2" type="ordered locus">Dde_2617</name>
</gene>
<accession>Q30Y33</accession>
<dbReference type="HOGENOM" id="CLU_465199_0_0_7"/>
<dbReference type="InterPro" id="IPR036075">
    <property type="entry name" value="ARMT-1-like_metal-bd_sf"/>
</dbReference>
<dbReference type="Gene3D" id="3.40.50.10880">
    <property type="entry name" value="Uncharacterised protein PF01937, DUF89, domain 3"/>
    <property type="match status" value="1"/>
</dbReference>
<sequence>MTALPELASVREVRQGVDPVLDAWLHHFRTENNIEHLLNPTLIATPEQLRFMVALDEDQIYFPCSDKVFRMLVQPQPPMELVREYARAWRFIVMMIKAHGFDKFNERRVIHFARLRFQLALKSGIIIPSRLVKRLVSVVLTQCGIPDPYRDSKVQANRQAADNAGSPEVNRALQACPEDLPAACTDIRDFRWELDMIELRRLLYLSTMSELWKNSSLEGVDFAAELNKPCGDCARLRLVFGPEEEARRKVMYLPDVSGGIIYDLRIIRALLRMGHQVVLVLKEGFHFKTPTMWDAEFDPVLKEQLEGAMFLHDEAVTKNSLLATLREHRFVVISDGTREQLNLYRTSVTFARAWKECDVILAKGRRNHEVLIESSHDYTRDILCFHRDKQGEFHFASKPRAAGVRKFSEQDLLGKADTIIRRMREAKHAGRTIIFYSCVIGSIPGQTATAISVVDTFVAHLRERMEQVFVINPAEHFSEGMDGDDLMFMWERVQRSGLIDVWRFQTVEDIETSFALMGRKVPPVWSGKDSTYSTGCTKEMHIAIDMQKKHPELQIIGPAPDKFFRRREYGVGKFFDAGIK</sequence>
<dbReference type="SUPFAM" id="SSF111321">
    <property type="entry name" value="AF1104-like"/>
    <property type="match status" value="1"/>
</dbReference>
<dbReference type="InterPro" id="IPR002791">
    <property type="entry name" value="ARMT1-like_metal-bd"/>
</dbReference>
<dbReference type="EMBL" id="CP000112">
    <property type="protein sequence ID" value="ABB39413.1"/>
    <property type="molecule type" value="Genomic_DNA"/>
</dbReference>
<dbReference type="Proteomes" id="UP000002710">
    <property type="component" value="Chromosome"/>
</dbReference>